<dbReference type="InterPro" id="IPR005490">
    <property type="entry name" value="LD_TPept_cat_dom"/>
</dbReference>
<evidence type="ECO:0000256" key="3">
    <source>
        <dbReference type="ARBA" id="ARBA00022960"/>
    </source>
</evidence>
<evidence type="ECO:0000259" key="7">
    <source>
        <dbReference type="PROSITE" id="PS52029"/>
    </source>
</evidence>
<evidence type="ECO:0000256" key="1">
    <source>
        <dbReference type="ARBA" id="ARBA00004752"/>
    </source>
</evidence>
<protein>
    <recommendedName>
        <fullName evidence="7">L,D-TPase catalytic domain-containing protein</fullName>
    </recommendedName>
</protein>
<dbReference type="InterPro" id="IPR022029">
    <property type="entry name" value="YoaR-like_PG-bd"/>
</dbReference>
<dbReference type="PANTHER" id="PTHR30582">
    <property type="entry name" value="L,D-TRANSPEPTIDASE"/>
    <property type="match status" value="1"/>
</dbReference>
<dbReference type="EMBL" id="BRXR01000001">
    <property type="protein sequence ID" value="GLC30248.1"/>
    <property type="molecule type" value="Genomic_DNA"/>
</dbReference>
<keyword evidence="4 6" id="KW-0573">Peptidoglycan synthesis</keyword>
<dbReference type="Pfam" id="PF03734">
    <property type="entry name" value="YkuD"/>
    <property type="match status" value="1"/>
</dbReference>
<dbReference type="Gene3D" id="3.10.20.800">
    <property type="match status" value="1"/>
</dbReference>
<name>A0ABQ5N4T6_9CLOT</name>
<keyword evidence="2" id="KW-0808">Transferase</keyword>
<dbReference type="SUPFAM" id="SSF143985">
    <property type="entry name" value="L,D-transpeptidase pre-catalytic domain-like"/>
    <property type="match status" value="1"/>
</dbReference>
<organism evidence="8 9">
    <name type="scientific">Clostridium omnivorum</name>
    <dbReference type="NCBI Taxonomy" id="1604902"/>
    <lineage>
        <taxon>Bacteria</taxon>
        <taxon>Bacillati</taxon>
        <taxon>Bacillota</taxon>
        <taxon>Clostridia</taxon>
        <taxon>Eubacteriales</taxon>
        <taxon>Clostridiaceae</taxon>
        <taxon>Clostridium</taxon>
    </lineage>
</organism>
<dbReference type="CDD" id="cd16913">
    <property type="entry name" value="YkuD_like"/>
    <property type="match status" value="1"/>
</dbReference>
<dbReference type="Proteomes" id="UP001208567">
    <property type="component" value="Unassembled WGS sequence"/>
</dbReference>
<sequence length="450" mass="50115">MGLIIALGVLLVIYFGAAIYYMNHFYYGSVVNCISASGKTVEEVKSEVEAQLKDYSLSLKERGGKTEQIKAVDIGMKYDSDKEVGALKDRQNGFKWISAFFSKEDNAITLKLTYDKELLKKQFDKLSCFDSKNVIEPKNASIKYNDNGYVIVDEVNGTKINKDVLYAKVENAIIKEETIVDMETIDCYIKPQYTSKSEKLIEAKNQLNKYIASKITYNFGMQKETIDNSIINKWIYLDENFKVKVDEGKIKAYVQGLASKYNTIGKIRSFHTSSGTTINVSGGDYGSAISVDKELEYLAAAIKEGQAATREPKYAQTAFASGSNDVGNTYVEIDISRQHLWFYKNGSLVVQGNVVTGNLSSGHATPSGIYSLKYKERDAVLKGQGYAAPVDYWMPFNGGIGMHDASWRYGEFGGSIYKTNGSHGCVNCPYDVAKTVYNNIEIGTPIVCYY</sequence>
<dbReference type="InterPro" id="IPR050979">
    <property type="entry name" value="LD-transpeptidase"/>
</dbReference>
<dbReference type="SUPFAM" id="SSF141523">
    <property type="entry name" value="L,D-transpeptidase catalytic domain-like"/>
    <property type="match status" value="1"/>
</dbReference>
<reference evidence="8 9" key="1">
    <citation type="journal article" date="2024" name="Int. J. Syst. Evol. Microbiol.">
        <title>Clostridium omnivorum sp. nov., isolated from anoxic soil under the treatment of reductive soil disinfestation.</title>
        <authorList>
            <person name="Ueki A."/>
            <person name="Tonouchi A."/>
            <person name="Kaku N."/>
            <person name="Honma S."/>
            <person name="Ueki K."/>
        </authorList>
    </citation>
    <scope>NUCLEOTIDE SEQUENCE [LARGE SCALE GENOMIC DNA]</scope>
    <source>
        <strain evidence="8 9">E14</strain>
    </source>
</reference>
<evidence type="ECO:0000256" key="6">
    <source>
        <dbReference type="PROSITE-ProRule" id="PRU01373"/>
    </source>
</evidence>
<dbReference type="PROSITE" id="PS52029">
    <property type="entry name" value="LD_TPASE"/>
    <property type="match status" value="1"/>
</dbReference>
<keyword evidence="3 6" id="KW-0133">Cell shape</keyword>
<comment type="caution">
    <text evidence="8">The sequence shown here is derived from an EMBL/GenBank/DDBJ whole genome shotgun (WGS) entry which is preliminary data.</text>
</comment>
<dbReference type="InterPro" id="IPR038063">
    <property type="entry name" value="Transpep_catalytic_dom"/>
</dbReference>
<dbReference type="Pfam" id="PF12229">
    <property type="entry name" value="PG_binding_4"/>
    <property type="match status" value="2"/>
</dbReference>
<feature type="active site" description="Nucleophile" evidence="6">
    <location>
        <position position="425"/>
    </location>
</feature>
<dbReference type="Gene3D" id="2.40.440.10">
    <property type="entry name" value="L,D-transpeptidase catalytic domain-like"/>
    <property type="match status" value="1"/>
</dbReference>
<feature type="active site" description="Proton donor/acceptor" evidence="6">
    <location>
        <position position="403"/>
    </location>
</feature>
<comment type="pathway">
    <text evidence="1 6">Cell wall biogenesis; peptidoglycan biosynthesis.</text>
</comment>
<accession>A0ABQ5N4T6</accession>
<keyword evidence="5 6" id="KW-0961">Cell wall biogenesis/degradation</keyword>
<evidence type="ECO:0000256" key="4">
    <source>
        <dbReference type="ARBA" id="ARBA00022984"/>
    </source>
</evidence>
<dbReference type="PANTHER" id="PTHR30582:SF33">
    <property type="entry name" value="EXPORTED PROTEIN"/>
    <property type="match status" value="1"/>
</dbReference>
<dbReference type="InterPro" id="IPR038054">
    <property type="entry name" value="LD_TPept-like_central_sf"/>
</dbReference>
<keyword evidence="9" id="KW-1185">Reference proteome</keyword>
<evidence type="ECO:0000313" key="8">
    <source>
        <dbReference type="EMBL" id="GLC30248.1"/>
    </source>
</evidence>
<evidence type="ECO:0000313" key="9">
    <source>
        <dbReference type="Proteomes" id="UP001208567"/>
    </source>
</evidence>
<gene>
    <name evidence="8" type="ORF">bsdE14_16580</name>
</gene>
<feature type="domain" description="L,D-TPase catalytic" evidence="7">
    <location>
        <begin position="329"/>
        <end position="449"/>
    </location>
</feature>
<dbReference type="RefSeq" id="WP_264849514.1">
    <property type="nucleotide sequence ID" value="NZ_BRXR01000001.1"/>
</dbReference>
<evidence type="ECO:0000256" key="2">
    <source>
        <dbReference type="ARBA" id="ARBA00022679"/>
    </source>
</evidence>
<evidence type="ECO:0000256" key="5">
    <source>
        <dbReference type="ARBA" id="ARBA00023316"/>
    </source>
</evidence>
<proteinExistence type="predicted"/>